<comment type="caution">
    <text evidence="4">The sequence shown here is derived from an EMBL/GenBank/DDBJ whole genome shotgun (WGS) entry which is preliminary data.</text>
</comment>
<dbReference type="InterPro" id="IPR008969">
    <property type="entry name" value="CarboxyPept-like_regulatory"/>
</dbReference>
<organism evidence="4 5">
    <name type="scientific">Flavihumibacter fluminis</name>
    <dbReference type="NCBI Taxonomy" id="2909236"/>
    <lineage>
        <taxon>Bacteria</taxon>
        <taxon>Pseudomonadati</taxon>
        <taxon>Bacteroidota</taxon>
        <taxon>Chitinophagia</taxon>
        <taxon>Chitinophagales</taxon>
        <taxon>Chitinophagaceae</taxon>
        <taxon>Flavihumibacter</taxon>
    </lineage>
</organism>
<dbReference type="Proteomes" id="UP001200145">
    <property type="component" value="Unassembled WGS sequence"/>
</dbReference>
<protein>
    <submittedName>
        <fullName evidence="4">TonB-dependent receptor</fullName>
    </submittedName>
</protein>
<name>A0ABS9BKK4_9BACT</name>
<dbReference type="Gene3D" id="2.170.130.10">
    <property type="entry name" value="TonB-dependent receptor, plug domain"/>
    <property type="match status" value="1"/>
</dbReference>
<keyword evidence="5" id="KW-1185">Reference proteome</keyword>
<dbReference type="InterPro" id="IPR036942">
    <property type="entry name" value="Beta-barrel_TonB_sf"/>
</dbReference>
<dbReference type="RefSeq" id="WP_234867245.1">
    <property type="nucleotide sequence ID" value="NZ_JAKEVY010000004.1"/>
</dbReference>
<evidence type="ECO:0000256" key="2">
    <source>
        <dbReference type="ARBA" id="ARBA00023136"/>
    </source>
</evidence>
<keyword evidence="2" id="KW-0472">Membrane</keyword>
<dbReference type="Gene3D" id="2.40.170.20">
    <property type="entry name" value="TonB-dependent receptor, beta-barrel domain"/>
    <property type="match status" value="1"/>
</dbReference>
<dbReference type="SUPFAM" id="SSF56935">
    <property type="entry name" value="Porins"/>
    <property type="match status" value="1"/>
</dbReference>
<evidence type="ECO:0000256" key="1">
    <source>
        <dbReference type="ARBA" id="ARBA00004442"/>
    </source>
</evidence>
<keyword evidence="4" id="KW-0675">Receptor</keyword>
<gene>
    <name evidence="4" type="ORF">L0U88_16440</name>
</gene>
<evidence type="ECO:0000256" key="3">
    <source>
        <dbReference type="ARBA" id="ARBA00023237"/>
    </source>
</evidence>
<evidence type="ECO:0000313" key="5">
    <source>
        <dbReference type="Proteomes" id="UP001200145"/>
    </source>
</evidence>
<accession>A0ABS9BKK4</accession>
<evidence type="ECO:0000313" key="4">
    <source>
        <dbReference type="EMBL" id="MCF1716232.1"/>
    </source>
</evidence>
<dbReference type="SUPFAM" id="SSF49464">
    <property type="entry name" value="Carboxypeptidase regulatory domain-like"/>
    <property type="match status" value="1"/>
</dbReference>
<comment type="subcellular location">
    <subcellularLocation>
        <location evidence="1">Cell outer membrane</location>
    </subcellularLocation>
</comment>
<proteinExistence type="predicted"/>
<dbReference type="Gene3D" id="2.60.40.1120">
    <property type="entry name" value="Carboxypeptidase-like, regulatory domain"/>
    <property type="match status" value="1"/>
</dbReference>
<keyword evidence="3" id="KW-0998">Cell outer membrane</keyword>
<dbReference type="EMBL" id="JAKEVY010000004">
    <property type="protein sequence ID" value="MCF1716232.1"/>
    <property type="molecule type" value="Genomic_DNA"/>
</dbReference>
<dbReference type="InterPro" id="IPR037066">
    <property type="entry name" value="Plug_dom_sf"/>
</dbReference>
<dbReference type="Pfam" id="PF13715">
    <property type="entry name" value="CarbopepD_reg_2"/>
    <property type="match status" value="1"/>
</dbReference>
<reference evidence="4 5" key="1">
    <citation type="submission" date="2022-01" db="EMBL/GenBank/DDBJ databases">
        <title>Flavihumibacter sp. nov., isolated from sediment of a river.</title>
        <authorList>
            <person name="Liu H."/>
        </authorList>
    </citation>
    <scope>NUCLEOTIDE SEQUENCE [LARGE SCALE GENOMIC DNA]</scope>
    <source>
        <strain evidence="4 5">RY-1</strain>
    </source>
</reference>
<sequence>MKISALNHLILLLLLLISQLAALGQTTVRGRLLTPKGKPVPGASLAIKDSYDGTTTDSTGRFQFETTEKGRQLLQVTAIGYKPVEEWLELNGTPVELKLTIKEAIDELKAVVVTAGSFEASDTKRTTVLSSIDVVTTASANADVTAALRTLPGTQQIGEREGLFVRGGSGEEARVFIDGTLVNNFFYSALPDLATRGRFSPFLFKGTVFSSGGYSALYGQALSGALILETIDLPDQSSASLGISSVGLSGGYQHLNKKKTASWGANYGYTNLYPYFQLVKQRPDYFRIPAFHAGDANFRIKTSKTGMLKFYSTIQANQLGIRTPDIDSGSLKNSFGLTNYNIYTNLAWKERLGKKWKLFLGTSYSLNQDDIENRLQDQDNKDQLIREQPYVSKSFDVDARGSLLQVKTVFDRRLGSGLSVLRFGGEWLYFKDDVKFRDTIARNNLQEDQFKAGFAEVDVYITNNLAAKLGTRVEHSSLLGRANMVPRLSMAYKLGEKGQASLAYGIFYQKPERNQLLLNPDLRFTKAAHYIANYQVINSSYTFRAEVFYKKYEDLVKTFPSTNNSGKGYAKGIEFFWRDKKTIEGVDYWVSYSYLDTKRDYLNFPGSLQPNFAANHTASLVVKKFITKWKTQFNASYSFATGRPYYNIRFDQGANKFIVADQGKTIPFNNLSLSVNYLPAIGRSGANSFTVWVLSVNNVLNQNQIFNYNYSYDGLTRRPIRPAANQFFFIGCFISFGVDRSQDVINSNL</sequence>